<dbReference type="OrthoDB" id="10252740at2759"/>
<dbReference type="InterPro" id="IPR012337">
    <property type="entry name" value="RNaseH-like_sf"/>
</dbReference>
<feature type="domain" description="PAZ" evidence="1">
    <location>
        <begin position="614"/>
        <end position="743"/>
    </location>
</feature>
<evidence type="ECO:0000313" key="4">
    <source>
        <dbReference type="Proteomes" id="UP001148786"/>
    </source>
</evidence>
<dbReference type="EMBL" id="JANKHO010000264">
    <property type="protein sequence ID" value="KAJ3512345.1"/>
    <property type="molecule type" value="Genomic_DNA"/>
</dbReference>
<dbReference type="Gene3D" id="3.30.420.10">
    <property type="entry name" value="Ribonuclease H-like superfamily/Ribonuclease H"/>
    <property type="match status" value="1"/>
</dbReference>
<evidence type="ECO:0000259" key="2">
    <source>
        <dbReference type="PROSITE" id="PS50822"/>
    </source>
</evidence>
<dbReference type="InterPro" id="IPR003100">
    <property type="entry name" value="PAZ_dom"/>
</dbReference>
<dbReference type="InterPro" id="IPR008927">
    <property type="entry name" value="6-PGluconate_DH-like_C_sf"/>
</dbReference>
<dbReference type="Pfam" id="PF02171">
    <property type="entry name" value="Piwi"/>
    <property type="match status" value="1"/>
</dbReference>
<evidence type="ECO:0000259" key="1">
    <source>
        <dbReference type="PROSITE" id="PS50821"/>
    </source>
</evidence>
<dbReference type="InterPro" id="IPR045246">
    <property type="entry name" value="Piwi_ago-like"/>
</dbReference>
<evidence type="ECO:0008006" key="5">
    <source>
        <dbReference type="Google" id="ProtNLM"/>
    </source>
</evidence>
<dbReference type="Gene3D" id="2.170.260.10">
    <property type="entry name" value="paz domain"/>
    <property type="match status" value="1"/>
</dbReference>
<dbReference type="InterPro" id="IPR013328">
    <property type="entry name" value="6PGD_dom2"/>
</dbReference>
<accession>A0A9W8K4N3</accession>
<dbReference type="CDD" id="cd02846">
    <property type="entry name" value="PAZ_argonaute_like"/>
    <property type="match status" value="1"/>
</dbReference>
<dbReference type="InterPro" id="IPR013332">
    <property type="entry name" value="KPR_N"/>
</dbReference>
<dbReference type="Pfam" id="PF02558">
    <property type="entry name" value="ApbA"/>
    <property type="match status" value="1"/>
</dbReference>
<dbReference type="Gene3D" id="3.40.50.2300">
    <property type="match status" value="1"/>
</dbReference>
<dbReference type="InterPro" id="IPR036085">
    <property type="entry name" value="PAZ_dom_sf"/>
</dbReference>
<feature type="domain" description="Piwi" evidence="2">
    <location>
        <begin position="929"/>
        <end position="1236"/>
    </location>
</feature>
<dbReference type="InterPro" id="IPR013752">
    <property type="entry name" value="KPA_reductase"/>
</dbReference>
<dbReference type="SUPFAM" id="SSF48179">
    <property type="entry name" value="6-phosphogluconate dehydrogenase C-terminal domain-like"/>
    <property type="match status" value="1"/>
</dbReference>
<dbReference type="Pfam" id="PF16486">
    <property type="entry name" value="ArgoN"/>
    <property type="match status" value="1"/>
</dbReference>
<dbReference type="CDD" id="cd04657">
    <property type="entry name" value="Piwi_ago-like"/>
    <property type="match status" value="1"/>
</dbReference>
<gene>
    <name evidence="3" type="ORF">NLJ89_g3576</name>
</gene>
<dbReference type="Pfam" id="PF16488">
    <property type="entry name" value="ArgoL2"/>
    <property type="match status" value="1"/>
</dbReference>
<dbReference type="InterPro" id="IPR014811">
    <property type="entry name" value="ArgoL1"/>
</dbReference>
<protein>
    <recommendedName>
        <fullName evidence="5">Piwi-domain-containing protein</fullName>
    </recommendedName>
</protein>
<dbReference type="SUPFAM" id="SSF53098">
    <property type="entry name" value="Ribonuclease H-like"/>
    <property type="match status" value="1"/>
</dbReference>
<dbReference type="Pfam" id="PF08546">
    <property type="entry name" value="ApbA_C"/>
    <property type="match status" value="1"/>
</dbReference>
<dbReference type="PROSITE" id="PS50821">
    <property type="entry name" value="PAZ"/>
    <property type="match status" value="1"/>
</dbReference>
<dbReference type="InterPro" id="IPR003165">
    <property type="entry name" value="Piwi"/>
</dbReference>
<name>A0A9W8K4N3_9AGAR</name>
<dbReference type="Proteomes" id="UP001148786">
    <property type="component" value="Unassembled WGS sequence"/>
</dbReference>
<dbReference type="PROSITE" id="PS50822">
    <property type="entry name" value="PIWI"/>
    <property type="match status" value="1"/>
</dbReference>
<dbReference type="SMART" id="SM00950">
    <property type="entry name" value="Piwi"/>
    <property type="match status" value="1"/>
</dbReference>
<dbReference type="Gene3D" id="3.40.50.720">
    <property type="entry name" value="NAD(P)-binding Rossmann-like Domain"/>
    <property type="match status" value="1"/>
</dbReference>
<dbReference type="InterPro" id="IPR032472">
    <property type="entry name" value="ArgoL2"/>
</dbReference>
<dbReference type="InterPro" id="IPR032474">
    <property type="entry name" value="Argonaute_N"/>
</dbReference>
<keyword evidence="4" id="KW-1185">Reference proteome</keyword>
<dbReference type="GO" id="GO:0003723">
    <property type="term" value="F:RNA binding"/>
    <property type="evidence" value="ECO:0007669"/>
    <property type="project" value="InterPro"/>
</dbReference>
<dbReference type="Pfam" id="PF08699">
    <property type="entry name" value="ArgoL1"/>
    <property type="match status" value="1"/>
</dbReference>
<dbReference type="PANTHER" id="PTHR22891">
    <property type="entry name" value="EUKARYOTIC TRANSLATION INITIATION FACTOR 2C"/>
    <property type="match status" value="1"/>
</dbReference>
<organism evidence="3 4">
    <name type="scientific">Agrocybe chaxingu</name>
    <dbReference type="NCBI Taxonomy" id="84603"/>
    <lineage>
        <taxon>Eukaryota</taxon>
        <taxon>Fungi</taxon>
        <taxon>Dikarya</taxon>
        <taxon>Basidiomycota</taxon>
        <taxon>Agaricomycotina</taxon>
        <taxon>Agaricomycetes</taxon>
        <taxon>Agaricomycetidae</taxon>
        <taxon>Agaricales</taxon>
        <taxon>Agaricineae</taxon>
        <taxon>Strophariaceae</taxon>
        <taxon>Agrocybe</taxon>
    </lineage>
</organism>
<dbReference type="SUPFAM" id="SSF101690">
    <property type="entry name" value="PAZ domain"/>
    <property type="match status" value="1"/>
</dbReference>
<sequence>MTSKCNISITIWTSTKRTESSDNLGQNYHNLLVPPIDRSLQMSTVPIKDVLVVGFGAVGTIYSHILKRSGLARVTAVARSNYDIVKDEGLHIESRKYGDIKGWRPDRLCRSVLEAADRPYSFVLLTTKALPDVIKTTKVLSPLLSADYAERFGQPTYVLMQNGLNVEVDLYNAVKTLGKGEPSLVSTAVWIATNLKAPNVVEHNDFDRVTLGAYRHNDFTTTVNSPQETALLNDLGKILETGGSTVLIVPEIQRMKFAKNFWNVGFSSFSTLTRHTLPAIFRQPPEDSSVSYRPYVSPATAQFISTYTIPAIKATLDELLILGRALGFPDTPEGLPSSAVTSVLEATRALHVKPDSNHVPSMLLDAQKGQPIEVEVILGEVVRMARERNLELPRTQAVEPVVALQVAVAALTLEEVAVAGVEGHHLVVASEGVVADRASKEGGPANIDARLMDNSQDALVASLQTLKVKPNELPVRPGFGTEGRTIKLRANFFPVKVPKGPLHEYDVAISPVAGTAIRRVKRRIFQLAEQSPDWQAAGLVGVVAHDHSSKLIAARQLPQPLSIKVPFYDEDEAGPQPNGKEYTLTITYVQPIDTSALVKYMAGQPQYRDYDIMPVISALNVILAAHPNPGKSGGCLEAWKGFYSSVRPSHNQLMVNVNVCTTAFYKPGSLVAAMQEFASSSFGARPAAFHKFKADEFGGREVTVEEYFKLKYKINLRHPELQLVDVGGQKANLLPPELCEILPNQPFRGKLTDEHTANMITVAAKPPNINAMSITGSGLDQLGFRPNASPQLNAFGVSIGNQMTVVPGRILPPPGIKYGQGTPSVDEKASWNLRNVKFAKGARLEKWAVLVILDGNSRDEFSSPTDPELKHTYQGLAQMCKQSGMSVEPADPKIVAARLPPKTHTDPTRAQAIDAIRNSLKTLPAKPSMVLVLLSNGDKHVYSGLKHLCDCYLDIPTVCVHSAKIRKDKGQLQYFANVALKFNMKLGGVNHALDPRNMTWLKKSPTMLVGIDVTHPGPGSVKGTPSIAAVVASCEPEFAQYPASMEIQESKKEMVTNLAKMMWERLTLFKTRNKVLPDRILVYRDGVSEGQFNTVVEEELPAMKLAFRKFDTAQKPYTPKLTIVICGKRHHTRFYPTAEQDGDNNGNPRPGTVVDRGVTAVYNFDFFLQAHGGLQGTTRPTHYYVVHDEINFKADELQTLTNAVSYMFARATKAVSLVSPAYYADLACERGRCYLHKLLQGISSSAGSAASGNEENIKREAEQLWNNGVGNMLKNTMFYL</sequence>
<comment type="caution">
    <text evidence="3">The sequence shown here is derived from an EMBL/GenBank/DDBJ whole genome shotgun (WGS) entry which is preliminary data.</text>
</comment>
<dbReference type="Gene3D" id="1.10.1040.10">
    <property type="entry name" value="N-(1-d-carboxylethyl)-l-norvaline Dehydrogenase, domain 2"/>
    <property type="match status" value="1"/>
</dbReference>
<dbReference type="InterPro" id="IPR036397">
    <property type="entry name" value="RNaseH_sf"/>
</dbReference>
<evidence type="ECO:0000313" key="3">
    <source>
        <dbReference type="EMBL" id="KAJ3512345.1"/>
    </source>
</evidence>
<reference evidence="3" key="1">
    <citation type="submission" date="2022-07" db="EMBL/GenBank/DDBJ databases">
        <title>Genome Sequence of Agrocybe chaxingu.</title>
        <authorList>
            <person name="Buettner E."/>
        </authorList>
    </citation>
    <scope>NUCLEOTIDE SEQUENCE</scope>
    <source>
        <strain evidence="3">MP-N11</strain>
    </source>
</reference>
<dbReference type="Pfam" id="PF02170">
    <property type="entry name" value="PAZ"/>
    <property type="match status" value="1"/>
</dbReference>
<dbReference type="SMART" id="SM01163">
    <property type="entry name" value="DUF1785"/>
    <property type="match status" value="1"/>
</dbReference>
<dbReference type="AlphaFoldDB" id="A0A9W8K4N3"/>
<proteinExistence type="predicted"/>